<keyword evidence="5" id="KW-0129">CBS domain</keyword>
<dbReference type="GO" id="GO:0015108">
    <property type="term" value="F:chloride transmembrane transporter activity"/>
    <property type="evidence" value="ECO:0007669"/>
    <property type="project" value="InterPro"/>
</dbReference>
<evidence type="ECO:0000256" key="1">
    <source>
        <dbReference type="ARBA" id="ARBA00004141"/>
    </source>
</evidence>
<dbReference type="InterPro" id="IPR046342">
    <property type="entry name" value="CBS_dom_sf"/>
</dbReference>
<dbReference type="Pfam" id="PF00654">
    <property type="entry name" value="Voltage_CLC"/>
    <property type="match status" value="1"/>
</dbReference>
<evidence type="ECO:0000256" key="3">
    <source>
        <dbReference type="ARBA" id="ARBA00022737"/>
    </source>
</evidence>
<feature type="transmembrane region" description="Helical" evidence="7">
    <location>
        <begin position="499"/>
        <end position="516"/>
    </location>
</feature>
<feature type="transmembrane region" description="Helical" evidence="7">
    <location>
        <begin position="237"/>
        <end position="263"/>
    </location>
</feature>
<feature type="transmembrane region" description="Helical" evidence="7">
    <location>
        <begin position="172"/>
        <end position="189"/>
    </location>
</feature>
<comment type="subcellular location">
    <subcellularLocation>
        <location evidence="1">Membrane</location>
        <topology evidence="1">Multi-pass membrane protein</topology>
    </subcellularLocation>
</comment>
<dbReference type="GO" id="GO:0016020">
    <property type="term" value="C:membrane"/>
    <property type="evidence" value="ECO:0007669"/>
    <property type="project" value="UniProtKB-SubCell"/>
</dbReference>
<dbReference type="PRINTS" id="PR00762">
    <property type="entry name" value="CLCHANNEL"/>
</dbReference>
<feature type="transmembrane region" description="Helical" evidence="7">
    <location>
        <begin position="331"/>
        <end position="351"/>
    </location>
</feature>
<gene>
    <name evidence="8" type="primary">Clcn7_18</name>
    <name evidence="8" type="ORF">CM83_26527</name>
</gene>
<organism evidence="8">
    <name type="scientific">Lygus hesperus</name>
    <name type="common">Western plant bug</name>
    <dbReference type="NCBI Taxonomy" id="30085"/>
    <lineage>
        <taxon>Eukaryota</taxon>
        <taxon>Metazoa</taxon>
        <taxon>Ecdysozoa</taxon>
        <taxon>Arthropoda</taxon>
        <taxon>Hexapoda</taxon>
        <taxon>Insecta</taxon>
        <taxon>Pterygota</taxon>
        <taxon>Neoptera</taxon>
        <taxon>Paraneoptera</taxon>
        <taxon>Hemiptera</taxon>
        <taxon>Heteroptera</taxon>
        <taxon>Panheteroptera</taxon>
        <taxon>Cimicomorpha</taxon>
        <taxon>Miridae</taxon>
        <taxon>Mirini</taxon>
        <taxon>Lygus</taxon>
    </lineage>
</organism>
<evidence type="ECO:0000256" key="6">
    <source>
        <dbReference type="ARBA" id="ARBA00023136"/>
    </source>
</evidence>
<evidence type="ECO:0000256" key="4">
    <source>
        <dbReference type="ARBA" id="ARBA00022989"/>
    </source>
</evidence>
<dbReference type="PANTHER" id="PTHR11689">
    <property type="entry name" value="CHLORIDE CHANNEL PROTEIN CLC FAMILY MEMBER"/>
    <property type="match status" value="1"/>
</dbReference>
<protein>
    <submittedName>
        <fullName evidence="8">H(+)/Cl(-) exchange transporter 7</fullName>
    </submittedName>
</protein>
<feature type="transmembrane region" description="Helical" evidence="7">
    <location>
        <begin position="408"/>
        <end position="429"/>
    </location>
</feature>
<reference evidence="8" key="2">
    <citation type="submission" date="2014-07" db="EMBL/GenBank/DDBJ databases">
        <authorList>
            <person name="Hull J."/>
        </authorList>
    </citation>
    <scope>NUCLEOTIDE SEQUENCE</scope>
</reference>
<reference evidence="8" key="1">
    <citation type="journal article" date="2014" name="PLoS ONE">
        <title>Transcriptome-Based Identification of ABC Transporters in the Western Tarnished Plant Bug Lygus hesperus.</title>
        <authorList>
            <person name="Hull J.J."/>
            <person name="Chaney K."/>
            <person name="Geib S.M."/>
            <person name="Fabrick J.A."/>
            <person name="Brent C.S."/>
            <person name="Walsh D."/>
            <person name="Lavine L.C."/>
        </authorList>
    </citation>
    <scope>NUCLEOTIDE SEQUENCE</scope>
</reference>
<dbReference type="InterPro" id="IPR014743">
    <property type="entry name" value="Cl-channel_core"/>
</dbReference>
<keyword evidence="3" id="KW-0677">Repeat</keyword>
<keyword evidence="2 7" id="KW-0812">Transmembrane</keyword>
<dbReference type="Gene3D" id="1.10.3080.10">
    <property type="entry name" value="Clc chloride channel"/>
    <property type="match status" value="1"/>
</dbReference>
<evidence type="ECO:0000256" key="2">
    <source>
        <dbReference type="ARBA" id="ARBA00022692"/>
    </source>
</evidence>
<dbReference type="InterPro" id="IPR051280">
    <property type="entry name" value="Cl-channel/antiporter"/>
</dbReference>
<feature type="transmembrane region" description="Helical" evidence="7">
    <location>
        <begin position="209"/>
        <end position="231"/>
    </location>
</feature>
<dbReference type="SUPFAM" id="SSF81340">
    <property type="entry name" value="Clc chloride channel"/>
    <property type="match status" value="1"/>
</dbReference>
<dbReference type="EMBL" id="GBHO01014901">
    <property type="protein sequence ID" value="JAG28703.1"/>
    <property type="molecule type" value="Transcribed_RNA"/>
</dbReference>
<name>A0A0A9YC70_LYGHE</name>
<feature type="transmembrane region" description="Helical" evidence="7">
    <location>
        <begin position="54"/>
        <end position="75"/>
    </location>
</feature>
<dbReference type="Gene3D" id="3.10.580.10">
    <property type="entry name" value="CBS-domain"/>
    <property type="match status" value="1"/>
</dbReference>
<keyword evidence="6 7" id="KW-0472">Membrane</keyword>
<dbReference type="AlphaFoldDB" id="A0A0A9YC70"/>
<dbReference type="SUPFAM" id="SSF54631">
    <property type="entry name" value="CBS-domain pair"/>
    <property type="match status" value="1"/>
</dbReference>
<sequence>MKIPSYLYQSVHSDPKFPVRRDINSLNCDYPFPNAERLQKEEKLNLLSYYYTKWTIIILLGVIIGCILLMITFIIEELTFYKTKLFVGYIFPMGEGAAVGIYLVFTICTSLLSALPVLFWHPTVQGVGVPETISYLNGVDVPGLENWTQIPARFLSTLLMILAGLPGGQTEALLPIGLTVASNVALLKIKGRRMFPNHRYDSDRMEFGAVGLGAAASANFGTPLGGVFFVLQQLSSWHAGMTFIIIVGSLMASYLFIAVYNVVRNVDDHYHNANSFFSPFEDEHKPDFLLSEFPTFILMSLIGGVLGPLWVCIHGQLSRLRVRFVKGKLEKLAEIALLSIFISSPLLQLLFTNQQCSKKMWTTNFGKRILDELHLNCSGDKFNAQALMLLGNPETVVRTILILPDGEISLTFTVMAFFFVFVGSALHLGTWTTNGVVVPNLLMGALWGRIFKHLVADYLFGPETAKMAKYSFLGAVAQIAGVTQYSIAFGIMMSESVGVINFALPVFVIIFCTRYVSTLFSSGIYEVIACVKGYSILVDSAPPLCVDLTAKDIMSTRVVALPTSMTAGNVRSVLENYPHLEFPVMDIGEILDTASGEPVGVAKGIILKKQLVSLLQEERKESIVLHLESEKKMLEGRDLPQDSIIDIARYMNPQPYFVHQDLPLNRLHTQFECLNLHTLLVVNESYQLWRGPLGAGGLGQRLMIGAGDYREVPIASPLRTPQKSTKWATPTNQYLKIEKEME</sequence>
<evidence type="ECO:0000256" key="7">
    <source>
        <dbReference type="SAM" id="Phobius"/>
    </source>
</evidence>
<evidence type="ECO:0000313" key="8">
    <source>
        <dbReference type="EMBL" id="JAG28703.1"/>
    </source>
</evidence>
<accession>A0A0A9YC70</accession>
<feature type="transmembrane region" description="Helical" evidence="7">
    <location>
        <begin position="472"/>
        <end position="493"/>
    </location>
</feature>
<evidence type="ECO:0000256" key="5">
    <source>
        <dbReference type="ARBA" id="ARBA00023122"/>
    </source>
</evidence>
<dbReference type="InterPro" id="IPR001807">
    <property type="entry name" value="ClC"/>
</dbReference>
<feature type="transmembrane region" description="Helical" evidence="7">
    <location>
        <begin position="293"/>
        <end position="311"/>
    </location>
</feature>
<feature type="transmembrane region" description="Helical" evidence="7">
    <location>
        <begin position="96"/>
        <end position="120"/>
    </location>
</feature>
<keyword evidence="4 7" id="KW-1133">Transmembrane helix</keyword>
<proteinExistence type="predicted"/>
<dbReference type="PANTHER" id="PTHR11689:SF136">
    <property type="entry name" value="H(+)_CL(-) EXCHANGE TRANSPORTER 7"/>
    <property type="match status" value="1"/>
</dbReference>